<feature type="transmembrane region" description="Helical" evidence="1">
    <location>
        <begin position="20"/>
        <end position="48"/>
    </location>
</feature>
<proteinExistence type="predicted"/>
<dbReference type="Pfam" id="PF04854">
    <property type="entry name" value="DUF624"/>
    <property type="match status" value="1"/>
</dbReference>
<comment type="caution">
    <text evidence="2">The sequence shown here is derived from an EMBL/GenBank/DDBJ whole genome shotgun (WGS) entry which is preliminary data.</text>
</comment>
<reference evidence="4 5" key="1">
    <citation type="submission" date="2013-08" db="EMBL/GenBank/DDBJ databases">
        <authorList>
            <person name="Durkin A.S."/>
            <person name="Haft D.R."/>
            <person name="McCorrison J."/>
            <person name="Torralba M."/>
            <person name="Gillis M."/>
            <person name="Haft D.H."/>
            <person name="Methe B."/>
            <person name="Sutton G."/>
            <person name="Nelson K.E."/>
        </authorList>
    </citation>
    <scope>NUCLEOTIDE SEQUENCE [LARGE SCALE GENOMIC DNA]</scope>
    <source>
        <strain evidence="3 5">ATCC 35536</strain>
        <strain evidence="2 4">VPI DR56BR1116</strain>
    </source>
</reference>
<name>U1GS51_TRESO</name>
<dbReference type="PATRIC" id="fig|1125725.3.peg.1232"/>
<feature type="transmembrane region" description="Helical" evidence="1">
    <location>
        <begin position="79"/>
        <end position="103"/>
    </location>
</feature>
<gene>
    <name evidence="3" type="ORF">HMPREF0860_2508</name>
    <name evidence="2" type="ORF">HMPREF1325_0469</name>
</gene>
<feature type="transmembrane region" description="Helical" evidence="1">
    <location>
        <begin position="148"/>
        <end position="171"/>
    </location>
</feature>
<sequence length="207" mass="23298">MRWTRLFNPENKFWIFMDKITDVCILAFCWLVASVPLFTSGAATVALFQFTLKQAEDEESYAVRSFCASFARNFKSATALWLLFVSGGAFFALDFYALLFYAVPKPIRIAAFAAAACLAFLYAASFCWAFPLIAYFTIPVRKALHDALILGIRHIGTTLCVFAVYAFFAWASYMRPFASPVLLALSLFVSSYFFRRVFNALSSEVSP</sequence>
<evidence type="ECO:0000313" key="4">
    <source>
        <dbReference type="Proteomes" id="UP000016412"/>
    </source>
</evidence>
<dbReference type="eggNOG" id="COG5578">
    <property type="taxonomic scope" value="Bacteria"/>
</dbReference>
<dbReference type="InterPro" id="IPR006938">
    <property type="entry name" value="DUF624"/>
</dbReference>
<keyword evidence="1" id="KW-0472">Membrane</keyword>
<keyword evidence="1" id="KW-1133">Transmembrane helix</keyword>
<dbReference type="AlphaFoldDB" id="U1GS51"/>
<protein>
    <submittedName>
        <fullName evidence="2">PF04854 family protein</fullName>
    </submittedName>
</protein>
<evidence type="ECO:0000313" key="3">
    <source>
        <dbReference type="EMBL" id="ERK03489.1"/>
    </source>
</evidence>
<dbReference type="EMBL" id="AUZJ01000033">
    <property type="protein sequence ID" value="ERF60790.1"/>
    <property type="molecule type" value="Genomic_DNA"/>
</dbReference>
<keyword evidence="5" id="KW-1185">Reference proteome</keyword>
<feature type="transmembrane region" description="Helical" evidence="1">
    <location>
        <begin position="177"/>
        <end position="194"/>
    </location>
</feature>
<dbReference type="Proteomes" id="UP000016646">
    <property type="component" value="Unassembled WGS sequence"/>
</dbReference>
<feature type="transmembrane region" description="Helical" evidence="1">
    <location>
        <begin position="109"/>
        <end position="136"/>
    </location>
</feature>
<dbReference type="OrthoDB" id="9814991at2"/>
<dbReference type="Proteomes" id="UP000016412">
    <property type="component" value="Unassembled WGS sequence"/>
</dbReference>
<keyword evidence="1" id="KW-0812">Transmembrane</keyword>
<accession>U1GS51</accession>
<dbReference type="EMBL" id="AVQI01000032">
    <property type="protein sequence ID" value="ERK03489.1"/>
    <property type="molecule type" value="Genomic_DNA"/>
</dbReference>
<evidence type="ECO:0000313" key="5">
    <source>
        <dbReference type="Proteomes" id="UP000016646"/>
    </source>
</evidence>
<organism evidence="2 4">
    <name type="scientific">Treponema socranskii subsp. socranskii VPI DR56BR1116 = ATCC 35536</name>
    <dbReference type="NCBI Taxonomy" id="1125725"/>
    <lineage>
        <taxon>Bacteria</taxon>
        <taxon>Pseudomonadati</taxon>
        <taxon>Spirochaetota</taxon>
        <taxon>Spirochaetia</taxon>
        <taxon>Spirochaetales</taxon>
        <taxon>Treponemataceae</taxon>
        <taxon>Treponema</taxon>
    </lineage>
</organism>
<evidence type="ECO:0000313" key="2">
    <source>
        <dbReference type="EMBL" id="ERF60790.1"/>
    </source>
</evidence>
<evidence type="ECO:0000256" key="1">
    <source>
        <dbReference type="SAM" id="Phobius"/>
    </source>
</evidence>
<dbReference type="STRING" id="1125725.HMPREF1325_0469"/>